<comment type="caution">
    <text evidence="1">The sequence shown here is derived from an EMBL/GenBank/DDBJ whole genome shotgun (WGS) entry which is preliminary data.</text>
</comment>
<organism evidence="1 2">
    <name type="scientific">Pistacia atlantica</name>
    <dbReference type="NCBI Taxonomy" id="434234"/>
    <lineage>
        <taxon>Eukaryota</taxon>
        <taxon>Viridiplantae</taxon>
        <taxon>Streptophyta</taxon>
        <taxon>Embryophyta</taxon>
        <taxon>Tracheophyta</taxon>
        <taxon>Spermatophyta</taxon>
        <taxon>Magnoliopsida</taxon>
        <taxon>eudicotyledons</taxon>
        <taxon>Gunneridae</taxon>
        <taxon>Pentapetalae</taxon>
        <taxon>rosids</taxon>
        <taxon>malvids</taxon>
        <taxon>Sapindales</taxon>
        <taxon>Anacardiaceae</taxon>
        <taxon>Pistacia</taxon>
    </lineage>
</organism>
<evidence type="ECO:0000313" key="1">
    <source>
        <dbReference type="EMBL" id="KAJ0099657.1"/>
    </source>
</evidence>
<dbReference type="Proteomes" id="UP001164250">
    <property type="component" value="Chromosome 4"/>
</dbReference>
<name>A0ACC1BL59_9ROSI</name>
<keyword evidence="2" id="KW-1185">Reference proteome</keyword>
<evidence type="ECO:0000313" key="2">
    <source>
        <dbReference type="Proteomes" id="UP001164250"/>
    </source>
</evidence>
<protein>
    <submittedName>
        <fullName evidence="1">Uncharacterized protein</fullName>
    </submittedName>
</protein>
<accession>A0ACC1BL59</accession>
<dbReference type="EMBL" id="CM047900">
    <property type="protein sequence ID" value="KAJ0099657.1"/>
    <property type="molecule type" value="Genomic_DNA"/>
</dbReference>
<proteinExistence type="predicted"/>
<reference evidence="2" key="1">
    <citation type="journal article" date="2023" name="G3 (Bethesda)">
        <title>Genome assembly and association tests identify interacting loci associated with vigor, precocity, and sex in interspecific pistachio rootstocks.</title>
        <authorList>
            <person name="Palmer W."/>
            <person name="Jacygrad E."/>
            <person name="Sagayaradj S."/>
            <person name="Cavanaugh K."/>
            <person name="Han R."/>
            <person name="Bertier L."/>
            <person name="Beede B."/>
            <person name="Kafkas S."/>
            <person name="Golino D."/>
            <person name="Preece J."/>
            <person name="Michelmore R."/>
        </authorList>
    </citation>
    <scope>NUCLEOTIDE SEQUENCE [LARGE SCALE GENOMIC DNA]</scope>
</reference>
<sequence>MAQSLDDANWLFNFVVQDGNGVKGVADLGLSKVPVSYIQPPQERIDNQTVRTHAQSPIDLSKLDGPEHEQVSFKEAAHSFFDQSPEKKVVYRQGVSPSPLVTYATSFVPDKEKALEWKDYVYMQYTTDSEALEHWPNEFKEVVLEYLKTSDHMKININYYPPCPNPDLTIGVGRHTDIGILTTLLQDGIGA</sequence>
<gene>
    <name evidence="1" type="ORF">Patl1_20367</name>
</gene>